<dbReference type="FunFam" id="2.40.33.10:FF:000001">
    <property type="entry name" value="Pyruvate kinase"/>
    <property type="match status" value="1"/>
</dbReference>
<evidence type="ECO:0000256" key="15">
    <source>
        <dbReference type="RuleBase" id="RU000504"/>
    </source>
</evidence>
<dbReference type="UniPathway" id="UPA00109">
    <property type="reaction ID" value="UER00188"/>
</dbReference>
<dbReference type="NCBIfam" id="TIGR01064">
    <property type="entry name" value="pyruv_kin"/>
    <property type="match status" value="1"/>
</dbReference>
<evidence type="ECO:0000313" key="18">
    <source>
        <dbReference type="EMBL" id="CAD8333170.1"/>
    </source>
</evidence>
<comment type="cofactor">
    <cofactor evidence="1">
        <name>Mg(2+)</name>
        <dbReference type="ChEBI" id="CHEBI:18420"/>
    </cofactor>
</comment>
<comment type="cofactor">
    <cofactor evidence="2">
        <name>K(+)</name>
        <dbReference type="ChEBI" id="CHEBI:29103"/>
    </cofactor>
</comment>
<keyword evidence="9 15" id="KW-0418">Kinase</keyword>
<evidence type="ECO:0000259" key="17">
    <source>
        <dbReference type="Pfam" id="PF02887"/>
    </source>
</evidence>
<dbReference type="Pfam" id="PF02887">
    <property type="entry name" value="PK_C"/>
    <property type="match status" value="1"/>
</dbReference>
<evidence type="ECO:0000256" key="3">
    <source>
        <dbReference type="ARBA" id="ARBA00004997"/>
    </source>
</evidence>
<dbReference type="Gene3D" id="3.40.1380.20">
    <property type="entry name" value="Pyruvate kinase, C-terminal domain"/>
    <property type="match status" value="1"/>
</dbReference>
<evidence type="ECO:0000259" key="16">
    <source>
        <dbReference type="Pfam" id="PF00224"/>
    </source>
</evidence>
<evidence type="ECO:0000256" key="4">
    <source>
        <dbReference type="ARBA" id="ARBA00008663"/>
    </source>
</evidence>
<evidence type="ECO:0000256" key="11">
    <source>
        <dbReference type="ARBA" id="ARBA00022842"/>
    </source>
</evidence>
<dbReference type="SUPFAM" id="SSF50800">
    <property type="entry name" value="PK beta-barrel domain-like"/>
    <property type="match status" value="1"/>
</dbReference>
<keyword evidence="12 15" id="KW-0324">Glycolysis</keyword>
<evidence type="ECO:0000256" key="5">
    <source>
        <dbReference type="ARBA" id="ARBA00012142"/>
    </source>
</evidence>
<dbReference type="InterPro" id="IPR015795">
    <property type="entry name" value="Pyrv_Knase_C"/>
</dbReference>
<dbReference type="GO" id="GO:0000287">
    <property type="term" value="F:magnesium ion binding"/>
    <property type="evidence" value="ECO:0007669"/>
    <property type="project" value="InterPro"/>
</dbReference>
<dbReference type="Gene3D" id="3.20.20.60">
    <property type="entry name" value="Phosphoenolpyruvate-binding domains"/>
    <property type="match status" value="1"/>
</dbReference>
<keyword evidence="13" id="KW-0670">Pyruvate</keyword>
<dbReference type="Pfam" id="PF00224">
    <property type="entry name" value="PK"/>
    <property type="match status" value="1"/>
</dbReference>
<dbReference type="NCBIfam" id="NF004491">
    <property type="entry name" value="PRK05826.1"/>
    <property type="match status" value="1"/>
</dbReference>
<comment type="catalytic activity">
    <reaction evidence="14 15">
        <text>pyruvate + ATP = phosphoenolpyruvate + ADP + H(+)</text>
        <dbReference type="Rhea" id="RHEA:18157"/>
        <dbReference type="ChEBI" id="CHEBI:15361"/>
        <dbReference type="ChEBI" id="CHEBI:15378"/>
        <dbReference type="ChEBI" id="CHEBI:30616"/>
        <dbReference type="ChEBI" id="CHEBI:58702"/>
        <dbReference type="ChEBI" id="CHEBI:456216"/>
        <dbReference type="EC" id="2.7.1.40"/>
    </reaction>
</comment>
<keyword evidence="6 15" id="KW-0808">Transferase</keyword>
<keyword evidence="10" id="KW-0067">ATP-binding</keyword>
<dbReference type="GO" id="GO:0004743">
    <property type="term" value="F:pyruvate kinase activity"/>
    <property type="evidence" value="ECO:0007669"/>
    <property type="project" value="UniProtKB-EC"/>
</dbReference>
<dbReference type="InterPro" id="IPR040442">
    <property type="entry name" value="Pyrv_kinase-like_dom_sf"/>
</dbReference>
<dbReference type="GO" id="GO:0005524">
    <property type="term" value="F:ATP binding"/>
    <property type="evidence" value="ECO:0007669"/>
    <property type="project" value="UniProtKB-KW"/>
</dbReference>
<dbReference type="AlphaFoldDB" id="A0A7R9WTD5"/>
<evidence type="ECO:0000256" key="12">
    <source>
        <dbReference type="ARBA" id="ARBA00023152"/>
    </source>
</evidence>
<evidence type="ECO:0000256" key="9">
    <source>
        <dbReference type="ARBA" id="ARBA00022777"/>
    </source>
</evidence>
<gene>
    <name evidence="18" type="ORF">CAUS1442_LOCUS5271</name>
</gene>
<sequence length="548" mass="59229">MSVSNTASIPTLAGAFIGLDTIKKKTDVTNRRTKIFCTIGPACWETEQLETLMDSGMNVARFNFSHGDHKGHGATLERLRTAAKNKQRNIAVLLDTKGPEIRTGFFADGAKKIDLGKGDSITLTSDYSFKGDKTKLACSYEKLATSVKKGQSILVADGSLVLTVLSCDVAQGEVLCRIENTCSLGERKNMNLPGVVVDLPTFTEKDVDDIVNFGIKNKVDFIAASFVRKGDDVKNLRQLLSDNGGQSIKIISKIENQEGLENYDEILRYTDGIMVARGDLGMEIPPSKVFLAQKMMIRKANIAGKPVVTATQMLESMIVNPRPTRAECSDVANAVLDGTDAVMLSGETANGPYFEQAVKVMARTCVEAENSRNYNALFQSVRNSVIKDHGHLAHSESLASSAVKTAIDVKAQLIVVLSETGTTARYVAKFRPGLMVICLTPNAGIARQASGFFQGVHAFLVDSLEHTETLSTDVSIEAIKAGVAKEGDLMVIIAGTTYGQGATDQIRVESISTHYWDEPADHMSSSQAVGRNYSDGHLKAGFQIPKFA</sequence>
<evidence type="ECO:0000256" key="2">
    <source>
        <dbReference type="ARBA" id="ARBA00001958"/>
    </source>
</evidence>
<keyword evidence="11 15" id="KW-0460">Magnesium</keyword>
<dbReference type="PANTHER" id="PTHR11817">
    <property type="entry name" value="PYRUVATE KINASE"/>
    <property type="match status" value="1"/>
</dbReference>
<comment type="pathway">
    <text evidence="3 15">Carbohydrate degradation; glycolysis; pyruvate from D-glyceraldehyde 3-phosphate: step 5/5.</text>
</comment>
<keyword evidence="7" id="KW-0479">Metal-binding</keyword>
<evidence type="ECO:0000256" key="6">
    <source>
        <dbReference type="ARBA" id="ARBA00022679"/>
    </source>
</evidence>
<protein>
    <recommendedName>
        <fullName evidence="5 15">Pyruvate kinase</fullName>
        <ecNumber evidence="5 15">2.7.1.40</ecNumber>
    </recommendedName>
</protein>
<dbReference type="SUPFAM" id="SSF52935">
    <property type="entry name" value="PK C-terminal domain-like"/>
    <property type="match status" value="1"/>
</dbReference>
<name>A0A7R9WTD5_9STRA</name>
<reference evidence="18" key="1">
    <citation type="submission" date="2021-01" db="EMBL/GenBank/DDBJ databases">
        <authorList>
            <person name="Corre E."/>
            <person name="Pelletier E."/>
            <person name="Niang G."/>
            <person name="Scheremetjew M."/>
            <person name="Finn R."/>
            <person name="Kale V."/>
            <person name="Holt S."/>
            <person name="Cochrane G."/>
            <person name="Meng A."/>
            <person name="Brown T."/>
            <person name="Cohen L."/>
        </authorList>
    </citation>
    <scope>NUCLEOTIDE SEQUENCE</scope>
    <source>
        <strain evidence="18">CCMP3328</strain>
    </source>
</reference>
<dbReference type="InterPro" id="IPR015813">
    <property type="entry name" value="Pyrv/PenolPyrv_kinase-like_dom"/>
</dbReference>
<dbReference type="GO" id="GO:0016301">
    <property type="term" value="F:kinase activity"/>
    <property type="evidence" value="ECO:0007669"/>
    <property type="project" value="UniProtKB-KW"/>
</dbReference>
<dbReference type="InterPro" id="IPR036918">
    <property type="entry name" value="Pyrv_Knase_C_sf"/>
</dbReference>
<feature type="domain" description="Pyruvate kinase barrel" evidence="16">
    <location>
        <begin position="31"/>
        <end position="358"/>
    </location>
</feature>
<keyword evidence="8" id="KW-0547">Nucleotide-binding</keyword>
<feature type="domain" description="Pyruvate kinase C-terminal" evidence="17">
    <location>
        <begin position="396"/>
        <end position="508"/>
    </location>
</feature>
<dbReference type="InterPro" id="IPR011037">
    <property type="entry name" value="Pyrv_Knase-like_insert_dom_sf"/>
</dbReference>
<dbReference type="InterPro" id="IPR018209">
    <property type="entry name" value="Pyrv_Knase_AS"/>
</dbReference>
<dbReference type="FunFam" id="3.20.20.60:FF:000001">
    <property type="entry name" value="Pyruvate kinase"/>
    <property type="match status" value="1"/>
</dbReference>
<proteinExistence type="inferred from homology"/>
<dbReference type="PRINTS" id="PR01050">
    <property type="entry name" value="PYRUVTKNASE"/>
</dbReference>
<dbReference type="EC" id="2.7.1.40" evidence="5 15"/>
<dbReference type="Gene3D" id="2.40.33.10">
    <property type="entry name" value="PK beta-barrel domain-like"/>
    <property type="match status" value="1"/>
</dbReference>
<dbReference type="InterPro" id="IPR015793">
    <property type="entry name" value="Pyrv_Knase_brl"/>
</dbReference>
<evidence type="ECO:0000256" key="1">
    <source>
        <dbReference type="ARBA" id="ARBA00001946"/>
    </source>
</evidence>
<evidence type="ECO:0000256" key="10">
    <source>
        <dbReference type="ARBA" id="ARBA00022840"/>
    </source>
</evidence>
<organism evidence="18">
    <name type="scientific">Craspedostauros australis</name>
    <dbReference type="NCBI Taxonomy" id="1486917"/>
    <lineage>
        <taxon>Eukaryota</taxon>
        <taxon>Sar</taxon>
        <taxon>Stramenopiles</taxon>
        <taxon>Ochrophyta</taxon>
        <taxon>Bacillariophyta</taxon>
        <taxon>Bacillariophyceae</taxon>
        <taxon>Bacillariophycidae</taxon>
        <taxon>Naviculales</taxon>
        <taxon>Naviculaceae</taxon>
        <taxon>Craspedostauros</taxon>
    </lineage>
</organism>
<dbReference type="GO" id="GO:0030955">
    <property type="term" value="F:potassium ion binding"/>
    <property type="evidence" value="ECO:0007669"/>
    <property type="project" value="InterPro"/>
</dbReference>
<evidence type="ECO:0000256" key="14">
    <source>
        <dbReference type="ARBA" id="ARBA00048152"/>
    </source>
</evidence>
<comment type="similarity">
    <text evidence="4 15">Belongs to the pyruvate kinase family.</text>
</comment>
<evidence type="ECO:0000256" key="7">
    <source>
        <dbReference type="ARBA" id="ARBA00022723"/>
    </source>
</evidence>
<dbReference type="InterPro" id="IPR001697">
    <property type="entry name" value="Pyr_Knase"/>
</dbReference>
<dbReference type="SUPFAM" id="SSF51621">
    <property type="entry name" value="Phosphoenolpyruvate/pyruvate domain"/>
    <property type="match status" value="1"/>
</dbReference>
<evidence type="ECO:0000256" key="13">
    <source>
        <dbReference type="ARBA" id="ARBA00023317"/>
    </source>
</evidence>
<dbReference type="InterPro" id="IPR015806">
    <property type="entry name" value="Pyrv_Knase_insert_dom_sf"/>
</dbReference>
<dbReference type="NCBIfam" id="NF004978">
    <property type="entry name" value="PRK06354.1"/>
    <property type="match status" value="1"/>
</dbReference>
<dbReference type="GO" id="GO:0006950">
    <property type="term" value="P:response to stress"/>
    <property type="evidence" value="ECO:0007669"/>
    <property type="project" value="UniProtKB-ARBA"/>
</dbReference>
<accession>A0A7R9WTD5</accession>
<dbReference type="PROSITE" id="PS00110">
    <property type="entry name" value="PYRUVATE_KINASE"/>
    <property type="match status" value="1"/>
</dbReference>
<evidence type="ECO:0000256" key="8">
    <source>
        <dbReference type="ARBA" id="ARBA00022741"/>
    </source>
</evidence>
<dbReference type="EMBL" id="HBEF01008378">
    <property type="protein sequence ID" value="CAD8333170.1"/>
    <property type="molecule type" value="Transcribed_RNA"/>
</dbReference>